<name>A0A7M1RS01_9CAUD</name>
<accession>A0A7M1RS01</accession>
<dbReference type="EMBL" id="MT774400">
    <property type="protein sequence ID" value="QOR57153.1"/>
    <property type="molecule type" value="Genomic_DNA"/>
</dbReference>
<dbReference type="KEGG" id="vg:65131083"/>
<evidence type="ECO:0000313" key="2">
    <source>
        <dbReference type="Proteomes" id="UP000593850"/>
    </source>
</evidence>
<keyword evidence="2" id="KW-1185">Reference proteome</keyword>
<dbReference type="Proteomes" id="UP000593850">
    <property type="component" value="Segment"/>
</dbReference>
<sequence>MNKLVKGVSKTDLYNEFLKSLNGILDLTDRELQLLSTFILLDINTPKLPNISKNVISTENRKYIRKTLGITPDNLSRYITKFKNQGILVKGRVEDEVMVNKALIPEVIGDRVQITIVLRLNKDESTINNA</sequence>
<dbReference type="RefSeq" id="YP_010112605.1">
    <property type="nucleotide sequence ID" value="NC_055893.1"/>
</dbReference>
<protein>
    <submittedName>
        <fullName evidence="1">Transcriptional regulator</fullName>
    </submittedName>
</protein>
<evidence type="ECO:0000313" key="1">
    <source>
        <dbReference type="EMBL" id="QOR57153.1"/>
    </source>
</evidence>
<proteinExistence type="predicted"/>
<organism evidence="1 2">
    <name type="scientific">uncultured phage cr4_1</name>
    <dbReference type="NCBI Taxonomy" id="2772084"/>
    <lineage>
        <taxon>Viruses</taxon>
        <taxon>Duplodnaviria</taxon>
        <taxon>Heunggongvirae</taxon>
        <taxon>Uroviricota</taxon>
        <taxon>Caudoviricetes</taxon>
        <taxon>Crassvirales</taxon>
        <taxon>Suoliviridae</taxon>
        <taxon>Loutivirinae</taxon>
        <taxon>Buorbuivirus</taxon>
        <taxon>Buorbuivirus hominis</taxon>
    </lineage>
</organism>
<reference evidence="1 2" key="1">
    <citation type="submission" date="2020-07" db="EMBL/GenBank/DDBJ databases">
        <title>Taxonomic proposal: Crassvirales, a new order of highly abundant and diverse bacterial viruses.</title>
        <authorList>
            <person name="Shkoporov A.N."/>
            <person name="Stockdale S.R."/>
            <person name="Guerin E."/>
            <person name="Ross R.P."/>
            <person name="Hill C."/>
        </authorList>
    </citation>
    <scope>NUCLEOTIDE SEQUENCE [LARGE SCALE GENOMIC DNA]</scope>
</reference>
<dbReference type="GeneID" id="65131083"/>